<proteinExistence type="predicted"/>
<dbReference type="Proteomes" id="UP001189429">
    <property type="component" value="Unassembled WGS sequence"/>
</dbReference>
<comment type="caution">
    <text evidence="2">The sequence shown here is derived from an EMBL/GenBank/DDBJ whole genome shotgun (WGS) entry which is preliminary data.</text>
</comment>
<protein>
    <recommendedName>
        <fullName evidence="4">Subtilisin</fullName>
    </recommendedName>
</protein>
<feature type="signal peptide" evidence="1">
    <location>
        <begin position="1"/>
        <end position="24"/>
    </location>
</feature>
<accession>A0ABN9XNE3</accession>
<organism evidence="2 3">
    <name type="scientific">Prorocentrum cordatum</name>
    <dbReference type="NCBI Taxonomy" id="2364126"/>
    <lineage>
        <taxon>Eukaryota</taxon>
        <taxon>Sar</taxon>
        <taxon>Alveolata</taxon>
        <taxon>Dinophyceae</taxon>
        <taxon>Prorocentrales</taxon>
        <taxon>Prorocentraceae</taxon>
        <taxon>Prorocentrum</taxon>
    </lineage>
</organism>
<gene>
    <name evidence="2" type="ORF">PCOR1329_LOCUS77457</name>
</gene>
<keyword evidence="1" id="KW-0732">Signal</keyword>
<evidence type="ECO:0000313" key="3">
    <source>
        <dbReference type="Proteomes" id="UP001189429"/>
    </source>
</evidence>
<name>A0ABN9XNE3_9DINO</name>
<dbReference type="EMBL" id="CAUYUJ010020720">
    <property type="protein sequence ID" value="CAK0900060.1"/>
    <property type="molecule type" value="Genomic_DNA"/>
</dbReference>
<feature type="chain" id="PRO_5046452338" description="Subtilisin" evidence="1">
    <location>
        <begin position="25"/>
        <end position="385"/>
    </location>
</feature>
<keyword evidence="3" id="KW-1185">Reference proteome</keyword>
<evidence type="ECO:0000256" key="1">
    <source>
        <dbReference type="SAM" id="SignalP"/>
    </source>
</evidence>
<sequence length="385" mass="41421">MPCTFGMPALLLFCLLPPIAHVRTAKSEHADDATSVPFSLADVPHVGECGNVLESLDPHSDLNMCKGVDGECPSECKAALQNAKSCVGKPVQVGSESRKFDITIFLPLLTQSYSSRGADRSHTLWNCIRDSGGLELEDLFLPSNGARADCDDAVEAFRLSRLSACDSDENRIGCGRLCSRILGAVRSRCNSTATFRDRDGNEKSIADPFVQSYLLDVTPRQCQCALRRGLFGESRACTEPELDNDAGLAVYASAGYPRYRNRPARRSSKVGLIGVSGYPWSQSTSGVPTSRIGTVLMCFVINPALLLPAFAHSCRPTCTCRAPCPHAEGFGFVLRVGAASYRARVSWWRTWPCCCSQASSHAALCGLCASCTCRPASSGDSWASP</sequence>
<evidence type="ECO:0000313" key="2">
    <source>
        <dbReference type="EMBL" id="CAK0900060.1"/>
    </source>
</evidence>
<evidence type="ECO:0008006" key="4">
    <source>
        <dbReference type="Google" id="ProtNLM"/>
    </source>
</evidence>
<reference evidence="2" key="1">
    <citation type="submission" date="2023-10" db="EMBL/GenBank/DDBJ databases">
        <authorList>
            <person name="Chen Y."/>
            <person name="Shah S."/>
            <person name="Dougan E. K."/>
            <person name="Thang M."/>
            <person name="Chan C."/>
        </authorList>
    </citation>
    <scope>NUCLEOTIDE SEQUENCE [LARGE SCALE GENOMIC DNA]</scope>
</reference>